<dbReference type="Gene3D" id="1.10.238.10">
    <property type="entry name" value="EF-hand"/>
    <property type="match status" value="1"/>
</dbReference>
<keyword evidence="4" id="KW-0378">Hydrolase</keyword>
<dbReference type="InterPro" id="IPR011992">
    <property type="entry name" value="EF-hand-dom_pair"/>
</dbReference>
<evidence type="ECO:0000313" key="9">
    <source>
        <dbReference type="Ensembl" id="ENSDCDP00010020429.1"/>
    </source>
</evidence>
<dbReference type="SMART" id="SM00148">
    <property type="entry name" value="PLCXc"/>
    <property type="match status" value="1"/>
</dbReference>
<dbReference type="FunFam" id="2.30.29.30:FF:000025">
    <property type="entry name" value="Phosphoinositide phospholipase C"/>
    <property type="match status" value="1"/>
</dbReference>
<feature type="compositionally biased region" description="Low complexity" evidence="5">
    <location>
        <begin position="29"/>
        <end position="45"/>
    </location>
</feature>
<name>A0AAY4BHM1_9TELE</name>
<dbReference type="SMART" id="SM00239">
    <property type="entry name" value="C2"/>
    <property type="match status" value="1"/>
</dbReference>
<dbReference type="Pfam" id="PF00168">
    <property type="entry name" value="C2"/>
    <property type="match status" value="1"/>
</dbReference>
<feature type="domain" description="PI-PLC Y-box" evidence="8">
    <location>
        <begin position="544"/>
        <end position="660"/>
    </location>
</feature>
<dbReference type="PROSITE" id="PS50004">
    <property type="entry name" value="C2"/>
    <property type="match status" value="1"/>
</dbReference>
<feature type="domain" description="C2" evidence="7">
    <location>
        <begin position="655"/>
        <end position="789"/>
    </location>
</feature>
<comment type="subcellular location">
    <subcellularLocation>
        <location evidence="1">Cytoplasm</location>
    </subcellularLocation>
</comment>
<comment type="catalytic activity">
    <reaction evidence="4">
        <text>a 1,2-diacyl-sn-glycero-3-phospho-(1D-myo-inositol-4,5-bisphosphate) + H2O = 1D-myo-inositol 1,4,5-trisphosphate + a 1,2-diacyl-sn-glycerol + H(+)</text>
        <dbReference type="Rhea" id="RHEA:33179"/>
        <dbReference type="ChEBI" id="CHEBI:15377"/>
        <dbReference type="ChEBI" id="CHEBI:15378"/>
        <dbReference type="ChEBI" id="CHEBI:17815"/>
        <dbReference type="ChEBI" id="CHEBI:58456"/>
        <dbReference type="ChEBI" id="CHEBI:203600"/>
        <dbReference type="EC" id="3.1.4.11"/>
    </reaction>
</comment>
<protein>
    <recommendedName>
        <fullName evidence="4">Phosphoinositide phospholipase C</fullName>
        <ecNumber evidence="4">3.1.4.11</ecNumber>
    </recommendedName>
</protein>
<organism evidence="9 10">
    <name type="scientific">Denticeps clupeoides</name>
    <name type="common">denticle herring</name>
    <dbReference type="NCBI Taxonomy" id="299321"/>
    <lineage>
        <taxon>Eukaryota</taxon>
        <taxon>Metazoa</taxon>
        <taxon>Chordata</taxon>
        <taxon>Craniata</taxon>
        <taxon>Vertebrata</taxon>
        <taxon>Euteleostomi</taxon>
        <taxon>Actinopterygii</taxon>
        <taxon>Neopterygii</taxon>
        <taxon>Teleostei</taxon>
        <taxon>Clupei</taxon>
        <taxon>Clupeiformes</taxon>
        <taxon>Denticipitoidei</taxon>
        <taxon>Denticipitidae</taxon>
        <taxon>Denticeps</taxon>
    </lineage>
</organism>
<evidence type="ECO:0000256" key="2">
    <source>
        <dbReference type="ARBA" id="ARBA00022490"/>
    </source>
</evidence>
<dbReference type="GO" id="GO:0046488">
    <property type="term" value="P:phosphatidylinositol metabolic process"/>
    <property type="evidence" value="ECO:0007669"/>
    <property type="project" value="TreeGrafter"/>
</dbReference>
<keyword evidence="4" id="KW-0442">Lipid degradation</keyword>
<dbReference type="Gene3D" id="2.60.40.150">
    <property type="entry name" value="C2 domain"/>
    <property type="match status" value="1"/>
</dbReference>
<dbReference type="PROSITE" id="PS50007">
    <property type="entry name" value="PIPLC_X_DOMAIN"/>
    <property type="match status" value="1"/>
</dbReference>
<dbReference type="InterPro" id="IPR001192">
    <property type="entry name" value="PI-PLC_fam"/>
</dbReference>
<dbReference type="InterPro" id="IPR011993">
    <property type="entry name" value="PH-like_dom_sf"/>
</dbReference>
<evidence type="ECO:0000256" key="4">
    <source>
        <dbReference type="RuleBase" id="RU361133"/>
    </source>
</evidence>
<gene>
    <name evidence="9" type="primary">LOC114796799</name>
</gene>
<evidence type="ECO:0000256" key="5">
    <source>
        <dbReference type="SAM" id="MobiDB-lite"/>
    </source>
</evidence>
<dbReference type="Pfam" id="PF09279">
    <property type="entry name" value="EF-hand_like"/>
    <property type="match status" value="1"/>
</dbReference>
<dbReference type="SUPFAM" id="SSF50729">
    <property type="entry name" value="PH domain-like"/>
    <property type="match status" value="1"/>
</dbReference>
<evidence type="ECO:0000259" key="7">
    <source>
        <dbReference type="PROSITE" id="PS50004"/>
    </source>
</evidence>
<dbReference type="PRINTS" id="PR00390">
    <property type="entry name" value="PHPHLIPASEC"/>
</dbReference>
<keyword evidence="10" id="KW-1185">Reference proteome</keyword>
<dbReference type="Pfam" id="PF00388">
    <property type="entry name" value="PI-PLC-X"/>
    <property type="match status" value="1"/>
</dbReference>
<dbReference type="GO" id="GO:0004435">
    <property type="term" value="F:phosphatidylinositol-4,5-bisphosphate phospholipase C activity"/>
    <property type="evidence" value="ECO:0007669"/>
    <property type="project" value="UniProtKB-EC"/>
</dbReference>
<dbReference type="EC" id="3.1.4.11" evidence="4"/>
<dbReference type="GO" id="GO:0032228">
    <property type="term" value="P:regulation of synaptic transmission, GABAergic"/>
    <property type="evidence" value="ECO:0007669"/>
    <property type="project" value="TreeGrafter"/>
</dbReference>
<evidence type="ECO:0000259" key="6">
    <source>
        <dbReference type="PROSITE" id="PS50003"/>
    </source>
</evidence>
<dbReference type="SUPFAM" id="SSF49562">
    <property type="entry name" value="C2 domain (Calcium/lipid-binding domain, CaLB)"/>
    <property type="match status" value="1"/>
</dbReference>
<dbReference type="InterPro" id="IPR015359">
    <property type="entry name" value="PLC_EF-hand-like"/>
</dbReference>
<dbReference type="GeneTree" id="ENSGT00940000155660"/>
<sequence>RHGPAFAARGPGLLKRKRARARAAQPVTAMSARAAAGPSGASPLAEETGTPRRSSMIKDGPRPGKHLKKTVSFGSMPGESKISSVIGCLSRMQEGGEFSKLRPGLRLYNRYYLLEADRSAIRWVPSKKDAGKARLLLRDVCEVRTGRNTDVFRTSGASDFVSEDRAFSVIHSSGSETLDLVASSAEVANIWVTGLRYLISPGSNAHPDTPAAAQDDTGQLRLSWLSESFAAAGGACGRLSVAEATELMRRLSPWVKASHVEQRLRELLRDADAPPHTHVTLQHFARAFHDLCTCPEVYFLLANFSGNKDFLDVRDVMCFLETEQGAARDSAQQVIDRYEPSPEARRLGRLYLDGLTRFLQSPECCLFDSSHARVCQDMTRPLSHYYISSSHNTHLTDAQVRGVSGVAGYVRALRLGCRCLELDVWEGPEGQPVVCKGHTHTRPPSFASVMEVVGRLAFAVSEFPLILCIENHCSADQQRIMVRHLQDSLGERLHQGLLGNGEEGPLPSPAALKGRVLLLGNRPVREEGAERAAASRRVPLCAELSELMSLCHSDAPPADLPRENELRAASVTCFKESLAARHAGERPGDVVELAKRSLLRVRPSLMRVDSSNPNPLDFWKAGFQLVGVNVQTPGAMLDLHRGWFRMNGGCGYALRPSLMRQEVAYFRSNSRGALPGVTPQTLHVRVISGRCLPKPRGAGAKGDVVDPYVSVEIYGIPADCAEHRTRTVPHNGESPVFDQSFEFQVNLPELALLRLLVLDDDFIADDFIGQYTLPLDCMQTGFRHVPLLSADGEELPHARLLVHVAMTERRGGGKAHKRGLSVRRGRRGRSLVQPREIGLKSTDEVFRAATPPLRHATNLRENVQDSVESFKELCGVSALSNITQCVLALGSRVVGSEVSLPLQFELTRPYPQMVAQKVLPDSLRRVPAAYDAMIEACKALIEQGDDIHSKILHTHNAAMEFHENLHHLATSEGFKGRKVNRILESFTWNITILKGQADLLLHAKSDAQELMKQLHCALLTTGLCVSAQTDAGPGHTPDGGGAV</sequence>
<dbReference type="GO" id="GO:0007214">
    <property type="term" value="P:gamma-aminobutyric acid signaling pathway"/>
    <property type="evidence" value="ECO:0007669"/>
    <property type="project" value="TreeGrafter"/>
</dbReference>
<dbReference type="AlphaFoldDB" id="A0AAY4BHM1"/>
<evidence type="ECO:0000259" key="8">
    <source>
        <dbReference type="PROSITE" id="PS50008"/>
    </source>
</evidence>
<dbReference type="PROSITE" id="PS50003">
    <property type="entry name" value="PH_DOMAIN"/>
    <property type="match status" value="1"/>
</dbReference>
<keyword evidence="3" id="KW-0807">Transducer</keyword>
<dbReference type="Gene3D" id="3.20.20.190">
    <property type="entry name" value="Phosphatidylinositol (PI) phosphodiesterase"/>
    <property type="match status" value="1"/>
</dbReference>
<reference evidence="9" key="3">
    <citation type="submission" date="2025-09" db="UniProtKB">
        <authorList>
            <consortium name="Ensembl"/>
        </authorList>
    </citation>
    <scope>IDENTIFICATION</scope>
</reference>
<dbReference type="SUPFAM" id="SSF47473">
    <property type="entry name" value="EF-hand"/>
    <property type="match status" value="1"/>
</dbReference>
<keyword evidence="4" id="KW-0443">Lipid metabolism</keyword>
<reference evidence="9 10" key="1">
    <citation type="submission" date="2020-06" db="EMBL/GenBank/DDBJ databases">
        <authorList>
            <consortium name="Wellcome Sanger Institute Data Sharing"/>
        </authorList>
    </citation>
    <scope>NUCLEOTIDE SEQUENCE [LARGE SCALE GENOMIC DNA]</scope>
</reference>
<evidence type="ECO:0000256" key="1">
    <source>
        <dbReference type="ARBA" id="ARBA00004496"/>
    </source>
</evidence>
<dbReference type="InterPro" id="IPR000909">
    <property type="entry name" value="PLipase_C_PInositol-sp_X_dom"/>
</dbReference>
<dbReference type="Gene3D" id="2.30.29.30">
    <property type="entry name" value="Pleckstrin-homology domain (PH domain)/Phosphotyrosine-binding domain (PTB)"/>
    <property type="match status" value="1"/>
</dbReference>
<dbReference type="GO" id="GO:0016042">
    <property type="term" value="P:lipid catabolic process"/>
    <property type="evidence" value="ECO:0007669"/>
    <property type="project" value="UniProtKB-KW"/>
</dbReference>
<dbReference type="GO" id="GO:0051209">
    <property type="term" value="P:release of sequestered calcium ion into cytosol"/>
    <property type="evidence" value="ECO:0007669"/>
    <property type="project" value="TreeGrafter"/>
</dbReference>
<dbReference type="SUPFAM" id="SSF51695">
    <property type="entry name" value="PLC-like phosphodiesterases"/>
    <property type="match status" value="1"/>
</dbReference>
<dbReference type="Ensembl" id="ENSDCDT00010021709.1">
    <property type="protein sequence ID" value="ENSDCDP00010020429.1"/>
    <property type="gene ID" value="ENSDCDG00010009322.1"/>
</dbReference>
<dbReference type="PANTHER" id="PTHR10336">
    <property type="entry name" value="PHOSPHOINOSITIDE-SPECIFIC PHOSPHOLIPASE C FAMILY PROTEIN"/>
    <property type="match status" value="1"/>
</dbReference>
<keyword evidence="2" id="KW-0963">Cytoplasm</keyword>
<dbReference type="PANTHER" id="PTHR10336:SF196">
    <property type="entry name" value="PHOSPHOINOSITIDE PHOSPHOLIPASE C"/>
    <property type="match status" value="1"/>
</dbReference>
<feature type="region of interest" description="Disordered" evidence="5">
    <location>
        <begin position="1"/>
        <end position="74"/>
    </location>
</feature>
<evidence type="ECO:0000256" key="3">
    <source>
        <dbReference type="ARBA" id="ARBA00023224"/>
    </source>
</evidence>
<proteinExistence type="predicted"/>
<dbReference type="Pfam" id="PF00387">
    <property type="entry name" value="PI-PLC-Y"/>
    <property type="match status" value="1"/>
</dbReference>
<dbReference type="InterPro" id="IPR001711">
    <property type="entry name" value="PLipase_C_Pinositol-sp_Y"/>
</dbReference>
<feature type="domain" description="PH" evidence="6">
    <location>
        <begin position="91"/>
        <end position="200"/>
    </location>
</feature>
<dbReference type="SMART" id="SM00149">
    <property type="entry name" value="PLCYc"/>
    <property type="match status" value="1"/>
</dbReference>
<reference evidence="9" key="2">
    <citation type="submission" date="2025-08" db="UniProtKB">
        <authorList>
            <consortium name="Ensembl"/>
        </authorList>
    </citation>
    <scope>IDENTIFICATION</scope>
</reference>
<dbReference type="InterPro" id="IPR035892">
    <property type="entry name" value="C2_domain_sf"/>
</dbReference>
<dbReference type="Proteomes" id="UP000694580">
    <property type="component" value="Chromosome 9"/>
</dbReference>
<accession>A0AAY4BHM1</accession>
<dbReference type="FunFam" id="1.10.238.10:FF:000005">
    <property type="entry name" value="Phosphoinositide phospholipase C"/>
    <property type="match status" value="1"/>
</dbReference>
<dbReference type="Pfam" id="PF16457">
    <property type="entry name" value="PH_12"/>
    <property type="match status" value="1"/>
</dbReference>
<evidence type="ECO:0000313" key="10">
    <source>
        <dbReference type="Proteomes" id="UP000694580"/>
    </source>
</evidence>
<dbReference type="CDD" id="cd00275">
    <property type="entry name" value="C2_PLC_like"/>
    <property type="match status" value="1"/>
</dbReference>
<dbReference type="GO" id="GO:0005737">
    <property type="term" value="C:cytoplasm"/>
    <property type="evidence" value="ECO:0007669"/>
    <property type="project" value="UniProtKB-SubCell"/>
</dbReference>
<dbReference type="InterPro" id="IPR001849">
    <property type="entry name" value="PH_domain"/>
</dbReference>
<dbReference type="InterPro" id="IPR017946">
    <property type="entry name" value="PLC-like_Pdiesterase_TIM-brl"/>
</dbReference>
<dbReference type="PROSITE" id="PS50008">
    <property type="entry name" value="PIPLC_Y_DOMAIN"/>
    <property type="match status" value="1"/>
</dbReference>
<dbReference type="GO" id="GO:0048015">
    <property type="term" value="P:phosphatidylinositol-mediated signaling"/>
    <property type="evidence" value="ECO:0007669"/>
    <property type="project" value="TreeGrafter"/>
</dbReference>
<dbReference type="InterPro" id="IPR000008">
    <property type="entry name" value="C2_dom"/>
</dbReference>